<evidence type="ECO:0000256" key="3">
    <source>
        <dbReference type="SAM" id="MobiDB-lite"/>
    </source>
</evidence>
<dbReference type="SUPFAM" id="SSF49695">
    <property type="entry name" value="gamma-Crystallin-like"/>
    <property type="match status" value="2"/>
</dbReference>
<evidence type="ECO:0000259" key="5">
    <source>
        <dbReference type="PROSITE" id="PS50915"/>
    </source>
</evidence>
<dbReference type="PANTHER" id="PTHR11818">
    <property type="entry name" value="BETA/GAMMA CRYSTALLIN"/>
    <property type="match status" value="1"/>
</dbReference>
<keyword evidence="7" id="KW-1185">Reference proteome</keyword>
<dbReference type="AlphaFoldDB" id="A0A6I1HQQ7"/>
<gene>
    <name evidence="6" type="ORF">GCN75_25015</name>
</gene>
<accession>A0A6I1HQQ7</accession>
<dbReference type="Gene3D" id="2.60.20.10">
    <property type="entry name" value="Crystallins"/>
    <property type="match status" value="2"/>
</dbReference>
<dbReference type="SMART" id="SM00247">
    <property type="entry name" value="XTALbg"/>
    <property type="match status" value="2"/>
</dbReference>
<feature type="chain" id="PRO_5026005394" description="Beta/gamma crystallin 'Greek key' domain-containing protein" evidence="4">
    <location>
        <begin position="24"/>
        <end position="229"/>
    </location>
</feature>
<dbReference type="EMBL" id="WFLI01000042">
    <property type="protein sequence ID" value="KAB8060512.1"/>
    <property type="molecule type" value="Genomic_DNA"/>
</dbReference>
<feature type="domain" description="Beta/gamma crystallin 'Greek key'" evidence="5">
    <location>
        <begin position="149"/>
        <end position="189"/>
    </location>
</feature>
<sequence>MLKKALNCALLLGAAMTAELAGAGELTLYSRDDYLGRSQTVRDAVPDLEALRFNDTTQSIRVRSGRWEACEDADFRGACFLLEAGDYPSLDGRANKITSLREVRGWGGGYPGRDRDWGRDRDRDREREWDGHRERDRERGHLPGRALGGELTLYTRDDFVGRSLTVRNGASDLRERDFNDTAQSVRVRAGYWEVCEDVDFRGRCRTLGPGEYANLERLSNRISSVREVR</sequence>
<protein>
    <recommendedName>
        <fullName evidence="5">Beta/gamma crystallin 'Greek key' domain-containing protein</fullName>
    </recommendedName>
</protein>
<comment type="similarity">
    <text evidence="1">Belongs to the beta/gamma-crystallin family.</text>
</comment>
<dbReference type="Pfam" id="PF00030">
    <property type="entry name" value="Crystall"/>
    <property type="match status" value="2"/>
</dbReference>
<evidence type="ECO:0000313" key="7">
    <source>
        <dbReference type="Proteomes" id="UP000468717"/>
    </source>
</evidence>
<keyword evidence="4" id="KW-0732">Signal</keyword>
<dbReference type="RefSeq" id="WP_152284796.1">
    <property type="nucleotide sequence ID" value="NZ_WFLI01000042.1"/>
</dbReference>
<dbReference type="InterPro" id="IPR050252">
    <property type="entry name" value="Beta/Gamma-Crystallin"/>
</dbReference>
<feature type="domain" description="Beta/gamma crystallin 'Greek key'" evidence="5">
    <location>
        <begin position="190"/>
        <end position="229"/>
    </location>
</feature>
<feature type="compositionally biased region" description="Basic and acidic residues" evidence="3">
    <location>
        <begin position="115"/>
        <end position="141"/>
    </location>
</feature>
<feature type="domain" description="Beta/gamma crystallin 'Greek key'" evidence="5">
    <location>
        <begin position="24"/>
        <end position="64"/>
    </location>
</feature>
<keyword evidence="2" id="KW-0677">Repeat</keyword>
<reference evidence="6 7" key="1">
    <citation type="submission" date="2019-10" db="EMBL/GenBank/DDBJ databases">
        <title>Three novel species isolated from a subtropical stream in China.</title>
        <authorList>
            <person name="Lu H."/>
        </authorList>
    </citation>
    <scope>NUCLEOTIDE SEQUENCE [LARGE SCALE GENOMIC DNA]</scope>
    <source>
        <strain evidence="6 7">FT13W</strain>
    </source>
</reference>
<evidence type="ECO:0000256" key="2">
    <source>
        <dbReference type="ARBA" id="ARBA00022737"/>
    </source>
</evidence>
<feature type="domain" description="Beta/gamma crystallin 'Greek key'" evidence="5">
    <location>
        <begin position="65"/>
        <end position="104"/>
    </location>
</feature>
<dbReference type="InterPro" id="IPR001064">
    <property type="entry name" value="Beta/gamma_crystallin"/>
</dbReference>
<evidence type="ECO:0000256" key="1">
    <source>
        <dbReference type="ARBA" id="ARBA00009646"/>
    </source>
</evidence>
<dbReference type="Proteomes" id="UP000468717">
    <property type="component" value="Unassembled WGS sequence"/>
</dbReference>
<feature type="region of interest" description="Disordered" evidence="3">
    <location>
        <begin position="115"/>
        <end position="142"/>
    </location>
</feature>
<proteinExistence type="inferred from homology"/>
<dbReference type="InterPro" id="IPR011024">
    <property type="entry name" value="G_crystallin-like"/>
</dbReference>
<name>A0A6I1HQQ7_9BURK</name>
<comment type="caution">
    <text evidence="6">The sequence shown here is derived from an EMBL/GenBank/DDBJ whole genome shotgun (WGS) entry which is preliminary data.</text>
</comment>
<dbReference type="PROSITE" id="PS50915">
    <property type="entry name" value="CRYSTALLIN_BETA_GAMMA"/>
    <property type="match status" value="4"/>
</dbReference>
<organism evidence="6 7">
    <name type="scientific">Janthinobacterium violaceinigrum</name>
    <dbReference type="NCBI Taxonomy" id="2654252"/>
    <lineage>
        <taxon>Bacteria</taxon>
        <taxon>Pseudomonadati</taxon>
        <taxon>Pseudomonadota</taxon>
        <taxon>Betaproteobacteria</taxon>
        <taxon>Burkholderiales</taxon>
        <taxon>Oxalobacteraceae</taxon>
        <taxon>Janthinobacterium</taxon>
    </lineage>
</organism>
<feature type="signal peptide" evidence="4">
    <location>
        <begin position="1"/>
        <end position="23"/>
    </location>
</feature>
<evidence type="ECO:0000256" key="4">
    <source>
        <dbReference type="SAM" id="SignalP"/>
    </source>
</evidence>
<evidence type="ECO:0000313" key="6">
    <source>
        <dbReference type="EMBL" id="KAB8060512.1"/>
    </source>
</evidence>
<dbReference type="PANTHER" id="PTHR11818:SF42">
    <property type="entry name" value="VOLTAGE-GATED HYDROGEN CHANNEL 1"/>
    <property type="match status" value="1"/>
</dbReference>